<dbReference type="EMBL" id="ML122288">
    <property type="protein sequence ID" value="RPD56345.1"/>
    <property type="molecule type" value="Genomic_DNA"/>
</dbReference>
<feature type="domain" description="C3H1-type" evidence="6">
    <location>
        <begin position="9"/>
        <end position="36"/>
    </location>
</feature>
<keyword evidence="3 4" id="KW-0862">Zinc</keyword>
<feature type="compositionally biased region" description="Low complexity" evidence="5">
    <location>
        <begin position="70"/>
        <end position="83"/>
    </location>
</feature>
<dbReference type="Gene3D" id="2.30.30.1190">
    <property type="match status" value="1"/>
</dbReference>
<feature type="compositionally biased region" description="Low complexity" evidence="5">
    <location>
        <begin position="756"/>
        <end position="770"/>
    </location>
</feature>
<evidence type="ECO:0000256" key="5">
    <source>
        <dbReference type="SAM" id="MobiDB-lite"/>
    </source>
</evidence>
<dbReference type="AlphaFoldDB" id="A0A5C2RZ37"/>
<dbReference type="InterPro" id="IPR000571">
    <property type="entry name" value="Znf_CCCH"/>
</dbReference>
<feature type="region of interest" description="Disordered" evidence="5">
    <location>
        <begin position="39"/>
        <end position="213"/>
    </location>
</feature>
<feature type="compositionally biased region" description="Basic and acidic residues" evidence="5">
    <location>
        <begin position="423"/>
        <end position="432"/>
    </location>
</feature>
<feature type="region of interest" description="Disordered" evidence="5">
    <location>
        <begin position="588"/>
        <end position="674"/>
    </location>
</feature>
<proteinExistence type="predicted"/>
<gene>
    <name evidence="7" type="ORF">L227DRAFT_256747</name>
</gene>
<feature type="compositionally biased region" description="Polar residues" evidence="5">
    <location>
        <begin position="737"/>
        <end position="748"/>
    </location>
</feature>
<dbReference type="GO" id="GO:0008270">
    <property type="term" value="F:zinc ion binding"/>
    <property type="evidence" value="ECO:0007669"/>
    <property type="project" value="UniProtKB-KW"/>
</dbReference>
<keyword evidence="8" id="KW-1185">Reference proteome</keyword>
<protein>
    <recommendedName>
        <fullName evidence="6">C3H1-type domain-containing protein</fullName>
    </recommendedName>
</protein>
<sequence>MTIEDPPWKKKTRPCPFYSQGRCLFADGCNFMHTVKIRRPDSVMGSEDSDQPDFRIVVDSPTRPKSVRFRSPTRSPRTRSLLLALGDIIQQEQEEEEWEEGESGEQESSYGEGSSEGRASGDYQSEATPRNLLDGQADHPVGHSDNVSENSARPTPIVGLSEDARRLLHCIPSPPRDESPVLPESSLGDGSTTLVDGISTRPGSLSGDITTIDEDEDFTVTRFHRSATPEHTSSPRRASQSSAASPAQSIIVSEFTASTRASLALDPAPPSRRPTLVRDPHSPSGHTPVVPDSQPPSRRTSLFTDILPPPRRASIHSSRHDSMSSSGLLSPIEISSAPPISFPRYGSFIREDSLDSGYAEGPQPLHMSPPRTPTRRMSTLSILSSPFGSPARVLFGSGVDPRAPSASALISPRFGSFPSSIADDARHSRDGSVDSLQFTNEDTSLTGSQFADADSNAGYDIQVEEPSSVAHHPSSSLTDVPEESSLFQLGSSSDYLAVGDDTFRIGDASFGSDDSMTSLYDQYYTPTVHSTNLENTPGAQEQAGESSSLDLSYLQETSPLTVVGAQMASPEPLAEPEASLSYAVAAEDDASVEQPLEDASKAQPLDDSSLEQPLGDASHEQALDDASHEQALDDASLEQPLGDAFTIEPDGSAPGSAERLDDTHTDTAAARPESVASSFAHVNRVFSPPNASPASVASSGQIRNFSLPSSAHNSLVFAAHSRFASPATPAPDENVAEGSTRSASSLSSHDGERATQRQSVQSASSSQSGSRKVPFGFRHSVTDRSQLVARRPESLKLGRPRPPPLVAVDKMEDELPSTSNPRRLKPLRLSMILNSSSSSLGSSIPPSSIPSLTTATTATSAFTPSSPTVSSEYSLSNNRLVCASVHYPRYRFTAFTTHIRPCIPSSVMAQPFQAHVTPHSALPSFLGLHGATAAVPTFREPTLGAY</sequence>
<dbReference type="InterPro" id="IPR036855">
    <property type="entry name" value="Znf_CCCH_sf"/>
</dbReference>
<feature type="region of interest" description="Disordered" evidence="5">
    <location>
        <begin position="727"/>
        <end position="807"/>
    </location>
</feature>
<feature type="region of interest" description="Disordered" evidence="5">
    <location>
        <begin position="356"/>
        <end position="376"/>
    </location>
</feature>
<accession>A0A5C2RZ37</accession>
<evidence type="ECO:0000256" key="2">
    <source>
        <dbReference type="ARBA" id="ARBA00022771"/>
    </source>
</evidence>
<feature type="compositionally biased region" description="Low complexity" evidence="5">
    <location>
        <begin position="235"/>
        <end position="246"/>
    </location>
</feature>
<evidence type="ECO:0000256" key="4">
    <source>
        <dbReference type="PROSITE-ProRule" id="PRU00723"/>
    </source>
</evidence>
<feature type="region of interest" description="Disordered" evidence="5">
    <location>
        <begin position="530"/>
        <end position="550"/>
    </location>
</feature>
<dbReference type="OrthoDB" id="2746539at2759"/>
<feature type="region of interest" description="Disordered" evidence="5">
    <location>
        <begin position="421"/>
        <end position="448"/>
    </location>
</feature>
<feature type="region of interest" description="Disordered" evidence="5">
    <location>
        <begin position="262"/>
        <end position="327"/>
    </location>
</feature>
<dbReference type="Proteomes" id="UP000313359">
    <property type="component" value="Unassembled WGS sequence"/>
</dbReference>
<reference evidence="7" key="1">
    <citation type="journal article" date="2018" name="Genome Biol. Evol.">
        <title>Genomics and development of Lentinus tigrinus, a white-rot wood-decaying mushroom with dimorphic fruiting bodies.</title>
        <authorList>
            <person name="Wu B."/>
            <person name="Xu Z."/>
            <person name="Knudson A."/>
            <person name="Carlson A."/>
            <person name="Chen N."/>
            <person name="Kovaka S."/>
            <person name="LaButti K."/>
            <person name="Lipzen A."/>
            <person name="Pennachio C."/>
            <person name="Riley R."/>
            <person name="Schakwitz W."/>
            <person name="Umezawa K."/>
            <person name="Ohm R.A."/>
            <person name="Grigoriev I.V."/>
            <person name="Nagy L.G."/>
            <person name="Gibbons J."/>
            <person name="Hibbett D."/>
        </authorList>
    </citation>
    <scope>NUCLEOTIDE SEQUENCE [LARGE SCALE GENOMIC DNA]</scope>
    <source>
        <strain evidence="7">ALCF2SS1-6</strain>
    </source>
</reference>
<keyword evidence="2 4" id="KW-0863">Zinc-finger</keyword>
<evidence type="ECO:0000256" key="3">
    <source>
        <dbReference type="ARBA" id="ARBA00022833"/>
    </source>
</evidence>
<name>A0A5C2RZ37_9APHY</name>
<evidence type="ECO:0000259" key="6">
    <source>
        <dbReference type="PROSITE" id="PS50103"/>
    </source>
</evidence>
<keyword evidence="1 4" id="KW-0479">Metal-binding</keyword>
<feature type="zinc finger region" description="C3H1-type" evidence="4">
    <location>
        <begin position="9"/>
        <end position="36"/>
    </location>
</feature>
<feature type="compositionally biased region" description="Polar residues" evidence="5">
    <location>
        <begin position="434"/>
        <end position="448"/>
    </location>
</feature>
<feature type="compositionally biased region" description="Basic and acidic residues" evidence="5">
    <location>
        <begin position="617"/>
        <end position="631"/>
    </location>
</feature>
<dbReference type="SUPFAM" id="SSF90229">
    <property type="entry name" value="CCCH zinc finger"/>
    <property type="match status" value="1"/>
</dbReference>
<evidence type="ECO:0000256" key="1">
    <source>
        <dbReference type="ARBA" id="ARBA00022723"/>
    </source>
</evidence>
<feature type="compositionally biased region" description="Low complexity" evidence="5">
    <location>
        <begin position="106"/>
        <end position="117"/>
    </location>
</feature>
<organism evidence="7 8">
    <name type="scientific">Lentinus tigrinus ALCF2SS1-6</name>
    <dbReference type="NCBI Taxonomy" id="1328759"/>
    <lineage>
        <taxon>Eukaryota</taxon>
        <taxon>Fungi</taxon>
        <taxon>Dikarya</taxon>
        <taxon>Basidiomycota</taxon>
        <taxon>Agaricomycotina</taxon>
        <taxon>Agaricomycetes</taxon>
        <taxon>Polyporales</taxon>
        <taxon>Polyporaceae</taxon>
        <taxon>Lentinus</taxon>
    </lineage>
</organism>
<evidence type="ECO:0000313" key="7">
    <source>
        <dbReference type="EMBL" id="RPD56345.1"/>
    </source>
</evidence>
<dbReference type="SMART" id="SM00356">
    <property type="entry name" value="ZnF_C3H1"/>
    <property type="match status" value="1"/>
</dbReference>
<dbReference type="PROSITE" id="PS50103">
    <property type="entry name" value="ZF_C3H1"/>
    <property type="match status" value="1"/>
</dbReference>
<feature type="compositionally biased region" description="Acidic residues" evidence="5">
    <location>
        <begin position="92"/>
        <end position="105"/>
    </location>
</feature>
<feature type="region of interest" description="Disordered" evidence="5">
    <location>
        <begin position="225"/>
        <end position="246"/>
    </location>
</feature>
<dbReference type="STRING" id="1328759.A0A5C2RZ37"/>
<evidence type="ECO:0000313" key="8">
    <source>
        <dbReference type="Proteomes" id="UP000313359"/>
    </source>
</evidence>